<keyword evidence="1" id="KW-1277">Toxin-antitoxin system</keyword>
<dbReference type="Gene3D" id="3.30.2310.20">
    <property type="entry name" value="RelE-like"/>
    <property type="match status" value="1"/>
</dbReference>
<accession>F5ZEF8</accession>
<gene>
    <name evidence="3" type="ordered locus">ambt_14165</name>
</gene>
<sequence length="97" mass="11229">MAKYRLSSAADQDFEQLFEYGIDNFGLAQAKSYVDGLIIQFQSIAENPLHYQAVAHIRKGYRRSVYGKHAIYYVVSNDYVDIMRILRAENLKTAFEL</sequence>
<evidence type="ECO:0000313" key="4">
    <source>
        <dbReference type="Proteomes" id="UP000000683"/>
    </source>
</evidence>
<proteinExistence type="inferred from homology"/>
<dbReference type="Proteomes" id="UP000000683">
    <property type="component" value="Chromosome"/>
</dbReference>
<evidence type="ECO:0000313" key="3">
    <source>
        <dbReference type="EMBL" id="AEF04349.1"/>
    </source>
</evidence>
<dbReference type="AlphaFoldDB" id="F5ZEF8"/>
<dbReference type="RefSeq" id="WP_013785277.1">
    <property type="nucleotide sequence ID" value="NC_015554.1"/>
</dbReference>
<protein>
    <recommendedName>
        <fullName evidence="2">Toxin</fullName>
    </recommendedName>
</protein>
<dbReference type="Pfam" id="PF05016">
    <property type="entry name" value="ParE_toxin"/>
    <property type="match status" value="1"/>
</dbReference>
<dbReference type="InterPro" id="IPR028344">
    <property type="entry name" value="ParE1/4"/>
</dbReference>
<evidence type="ECO:0000256" key="2">
    <source>
        <dbReference type="PIRNR" id="PIRNR029218"/>
    </source>
</evidence>
<comment type="similarity">
    <text evidence="2">Belongs to the RelE toxin family.</text>
</comment>
<dbReference type="KEGG" id="alt:ambt_14165"/>
<name>F5ZEF8_ALTNA</name>
<dbReference type="EMBL" id="CP002339">
    <property type="protein sequence ID" value="AEF04349.1"/>
    <property type="molecule type" value="Genomic_DNA"/>
</dbReference>
<organism evidence="3 4">
    <name type="scientific">Alteromonas naphthalenivorans</name>
    <dbReference type="NCBI Taxonomy" id="715451"/>
    <lineage>
        <taxon>Bacteria</taxon>
        <taxon>Pseudomonadati</taxon>
        <taxon>Pseudomonadota</taxon>
        <taxon>Gammaproteobacteria</taxon>
        <taxon>Alteromonadales</taxon>
        <taxon>Alteromonadaceae</taxon>
        <taxon>Alteromonas/Salinimonas group</taxon>
        <taxon>Alteromonas</taxon>
    </lineage>
</organism>
<dbReference type="PIRSF" id="PIRSF029218">
    <property type="entry name" value="ParE"/>
    <property type="match status" value="1"/>
</dbReference>
<reference evidence="3 4" key="1">
    <citation type="journal article" date="2011" name="J. Bacteriol.">
        <title>Complete genome sequence of the polycyclic aromatic hydrocarbon-degrading bacterium Alteromonas sp. strain SN2.</title>
        <authorList>
            <person name="Jin H.M."/>
            <person name="Jeong H."/>
            <person name="Moon E.J."/>
            <person name="Math R.K."/>
            <person name="Lee K."/>
            <person name="Kim H.J."/>
            <person name="Jeon C.O."/>
            <person name="Oh T.K."/>
            <person name="Kim J.F."/>
        </authorList>
    </citation>
    <scope>NUCLEOTIDE SEQUENCE [LARGE SCALE GENOMIC DNA]</scope>
    <source>
        <strain evidence="4">JCM 17741 / KACC 18427 / KCTC 11700BP / SN2</strain>
    </source>
</reference>
<dbReference type="OrthoDB" id="516834at2"/>
<dbReference type="eggNOG" id="COG3668">
    <property type="taxonomic scope" value="Bacteria"/>
</dbReference>
<dbReference type="HOGENOM" id="CLU_147162_3_1_6"/>
<dbReference type="InterPro" id="IPR035093">
    <property type="entry name" value="RelE/ParE_toxin_dom_sf"/>
</dbReference>
<keyword evidence="4" id="KW-1185">Reference proteome</keyword>
<evidence type="ECO:0000256" key="1">
    <source>
        <dbReference type="ARBA" id="ARBA00022649"/>
    </source>
</evidence>
<dbReference type="InterPro" id="IPR007712">
    <property type="entry name" value="RelE/ParE_toxin"/>
</dbReference>